<sequence>MSTIDISRLRVNGGTQSRAEINRDVVSDYAELVSAGIVFPPVIVFFDGSEYWLADGFHRYEAYAKAGVYEIPADVRQGGQRDAILFSVGANAAHGLRRTNDDKKRAVMVLLNDPEWSRWSDREIARQCGVSPDTVGRYRKMPSNVTVRSDSEPRTYTTRHGTTATMNTANIGGGSKPDQIPQPPAPKPQPADDEPISPQPEPGPDADPVHESKPDQKPDAAADIAKVKKQLAKLTDDALFDEIIGLRADNDDLRKQITAVEAERDELKAAVRDLSESNQGAVISRMKRELVSVKFARDEALAAAKREEYKRKQAEARVNELQSAGFEIAV</sequence>
<keyword evidence="1" id="KW-0175">Coiled coil</keyword>
<dbReference type="Proteomes" id="UP001429580">
    <property type="component" value="Unassembled WGS sequence"/>
</dbReference>
<feature type="compositionally biased region" description="Pro residues" evidence="2">
    <location>
        <begin position="180"/>
        <end position="189"/>
    </location>
</feature>
<keyword evidence="5" id="KW-1185">Reference proteome</keyword>
<dbReference type="InterPro" id="IPR003115">
    <property type="entry name" value="ParB_N"/>
</dbReference>
<feature type="compositionally biased region" description="Basic and acidic residues" evidence="2">
    <location>
        <begin position="207"/>
        <end position="220"/>
    </location>
</feature>
<dbReference type="SMART" id="SM00470">
    <property type="entry name" value="ParB"/>
    <property type="match status" value="1"/>
</dbReference>
<dbReference type="InterPro" id="IPR036086">
    <property type="entry name" value="ParB/Sulfiredoxin_sf"/>
</dbReference>
<evidence type="ECO:0000256" key="2">
    <source>
        <dbReference type="SAM" id="MobiDB-lite"/>
    </source>
</evidence>
<dbReference type="EMBL" id="JAASQI010000002">
    <property type="protein sequence ID" value="NIJ57200.1"/>
    <property type="molecule type" value="Genomic_DNA"/>
</dbReference>
<gene>
    <name evidence="4" type="ORF">FHS82_001026</name>
</gene>
<dbReference type="RefSeq" id="WP_166949486.1">
    <property type="nucleotide sequence ID" value="NZ_JAASQI010000002.1"/>
</dbReference>
<feature type="region of interest" description="Disordered" evidence="2">
    <location>
        <begin position="133"/>
        <end position="220"/>
    </location>
</feature>
<dbReference type="Gene3D" id="3.90.1530.10">
    <property type="entry name" value="Conserved hypothetical protein from pyrococcus furiosus pfu- 392566-001, ParB domain"/>
    <property type="match status" value="1"/>
</dbReference>
<reference evidence="4 5" key="1">
    <citation type="submission" date="2020-03" db="EMBL/GenBank/DDBJ databases">
        <title>Genomic Encyclopedia of Type Strains, Phase IV (KMG-IV): sequencing the most valuable type-strain genomes for metagenomic binning, comparative biology and taxonomic classification.</title>
        <authorList>
            <person name="Goeker M."/>
        </authorList>
    </citation>
    <scope>NUCLEOTIDE SEQUENCE [LARGE SCALE GENOMIC DNA]</scope>
    <source>
        <strain evidence="4 5">DSM 103870</strain>
    </source>
</reference>
<feature type="coiled-coil region" evidence="1">
    <location>
        <begin position="243"/>
        <end position="324"/>
    </location>
</feature>
<dbReference type="SUPFAM" id="SSF110849">
    <property type="entry name" value="ParB/Sulfiredoxin"/>
    <property type="match status" value="1"/>
</dbReference>
<evidence type="ECO:0000256" key="1">
    <source>
        <dbReference type="SAM" id="Coils"/>
    </source>
</evidence>
<dbReference type="Pfam" id="PF02195">
    <property type="entry name" value="ParB_N"/>
    <property type="match status" value="1"/>
</dbReference>
<feature type="compositionally biased region" description="Low complexity" evidence="2">
    <location>
        <begin position="155"/>
        <end position="165"/>
    </location>
</feature>
<evidence type="ECO:0000313" key="5">
    <source>
        <dbReference type="Proteomes" id="UP001429580"/>
    </source>
</evidence>
<evidence type="ECO:0000259" key="3">
    <source>
        <dbReference type="SMART" id="SM00470"/>
    </source>
</evidence>
<evidence type="ECO:0000313" key="4">
    <source>
        <dbReference type="EMBL" id="NIJ57200.1"/>
    </source>
</evidence>
<proteinExistence type="predicted"/>
<protein>
    <recommendedName>
        <fullName evidence="3">ParB-like N-terminal domain-containing protein</fullName>
    </recommendedName>
</protein>
<comment type="caution">
    <text evidence="4">The sequence shown here is derived from an EMBL/GenBank/DDBJ whole genome shotgun (WGS) entry which is preliminary data.</text>
</comment>
<organism evidence="4 5">
    <name type="scientific">Pseudochelatococcus lubricantis</name>
    <dbReference type="NCBI Taxonomy" id="1538102"/>
    <lineage>
        <taxon>Bacteria</taxon>
        <taxon>Pseudomonadati</taxon>
        <taxon>Pseudomonadota</taxon>
        <taxon>Alphaproteobacteria</taxon>
        <taxon>Hyphomicrobiales</taxon>
        <taxon>Chelatococcaceae</taxon>
        <taxon>Pseudochelatococcus</taxon>
    </lineage>
</organism>
<feature type="domain" description="ParB-like N-terminal" evidence="3">
    <location>
        <begin position="2"/>
        <end position="92"/>
    </location>
</feature>
<dbReference type="CDD" id="cd16387">
    <property type="entry name" value="ParB_N_Srx"/>
    <property type="match status" value="1"/>
</dbReference>
<name>A0ABX0UZ26_9HYPH</name>
<accession>A0ABX0UZ26</accession>